<dbReference type="InterPro" id="IPR023346">
    <property type="entry name" value="Lysozyme-like_dom_sf"/>
</dbReference>
<keyword evidence="2" id="KW-1185">Reference proteome</keyword>
<proteinExistence type="predicted"/>
<comment type="caution">
    <text evidence="1">The sequence shown here is derived from an EMBL/GenBank/DDBJ whole genome shotgun (WGS) entry which is preliminary data.</text>
</comment>
<evidence type="ECO:0000313" key="1">
    <source>
        <dbReference type="EMBL" id="KAK4548830.1"/>
    </source>
</evidence>
<protein>
    <submittedName>
        <fullName evidence="1">Uncharacterized protein</fullName>
    </submittedName>
</protein>
<name>A0AAV9JTI8_9PEZI</name>
<dbReference type="Gene3D" id="1.10.530.10">
    <property type="match status" value="1"/>
</dbReference>
<dbReference type="Proteomes" id="UP001324427">
    <property type="component" value="Unassembled WGS sequence"/>
</dbReference>
<dbReference type="EMBL" id="JAVFHQ010000006">
    <property type="protein sequence ID" value="KAK4548830.1"/>
    <property type="molecule type" value="Genomic_DNA"/>
</dbReference>
<accession>A0AAV9JTI8</accession>
<dbReference type="SUPFAM" id="SSF53955">
    <property type="entry name" value="Lysozyme-like"/>
    <property type="match status" value="1"/>
</dbReference>
<organism evidence="1 2">
    <name type="scientific">Oleoguttula mirabilis</name>
    <dbReference type="NCBI Taxonomy" id="1507867"/>
    <lineage>
        <taxon>Eukaryota</taxon>
        <taxon>Fungi</taxon>
        <taxon>Dikarya</taxon>
        <taxon>Ascomycota</taxon>
        <taxon>Pezizomycotina</taxon>
        <taxon>Dothideomycetes</taxon>
        <taxon>Dothideomycetidae</taxon>
        <taxon>Mycosphaerellales</taxon>
        <taxon>Teratosphaeriaceae</taxon>
        <taxon>Oleoguttula</taxon>
    </lineage>
</organism>
<dbReference type="AlphaFoldDB" id="A0AAV9JTI8"/>
<sequence>MHFGDGNPSAGWPTQSNFASFEALWAANQPAMSKSCSQFNQANNSPQEIAQIKSAIQSVAQSSGVDARFILAIIMQESKGCVRVWQTKYSVLNPGLMQSHEGTGTCNTGTQNGSGFTAGQASNPCPASSITQMIKDGVEGTASGEGLKQTLARSGATNVSKYYRAARLYNSGSIASDGMLGQGVATHCYASDIANRLTGRLIGGATGCRLDA</sequence>
<gene>
    <name evidence="1" type="ORF">LTR36_008603</name>
</gene>
<evidence type="ECO:0000313" key="2">
    <source>
        <dbReference type="Proteomes" id="UP001324427"/>
    </source>
</evidence>
<reference evidence="1 2" key="1">
    <citation type="submission" date="2021-11" db="EMBL/GenBank/DDBJ databases">
        <title>Black yeast isolated from Biological Soil Crust.</title>
        <authorList>
            <person name="Kurbessoian T."/>
        </authorList>
    </citation>
    <scope>NUCLEOTIDE SEQUENCE [LARGE SCALE GENOMIC DNA]</scope>
    <source>
        <strain evidence="1 2">CCFEE 5522</strain>
    </source>
</reference>